<organism evidence="2 3">
    <name type="scientific">Apiospora phragmitis</name>
    <dbReference type="NCBI Taxonomy" id="2905665"/>
    <lineage>
        <taxon>Eukaryota</taxon>
        <taxon>Fungi</taxon>
        <taxon>Dikarya</taxon>
        <taxon>Ascomycota</taxon>
        <taxon>Pezizomycotina</taxon>
        <taxon>Sordariomycetes</taxon>
        <taxon>Xylariomycetidae</taxon>
        <taxon>Amphisphaeriales</taxon>
        <taxon>Apiosporaceae</taxon>
        <taxon>Apiospora</taxon>
    </lineage>
</organism>
<evidence type="ECO:0000313" key="2">
    <source>
        <dbReference type="EMBL" id="KAK8079084.1"/>
    </source>
</evidence>
<protein>
    <submittedName>
        <fullName evidence="2">Uncharacterized protein</fullName>
    </submittedName>
</protein>
<evidence type="ECO:0000256" key="1">
    <source>
        <dbReference type="SAM" id="MobiDB-lite"/>
    </source>
</evidence>
<name>A0ABR1WA94_9PEZI</name>
<feature type="compositionally biased region" description="Polar residues" evidence="1">
    <location>
        <begin position="132"/>
        <end position="147"/>
    </location>
</feature>
<comment type="caution">
    <text evidence="2">The sequence shown here is derived from an EMBL/GenBank/DDBJ whole genome shotgun (WGS) entry which is preliminary data.</text>
</comment>
<reference evidence="2 3" key="1">
    <citation type="submission" date="2023-01" db="EMBL/GenBank/DDBJ databases">
        <title>Analysis of 21 Apiospora genomes using comparative genomics revels a genus with tremendous synthesis potential of carbohydrate active enzymes and secondary metabolites.</title>
        <authorList>
            <person name="Sorensen T."/>
        </authorList>
    </citation>
    <scope>NUCLEOTIDE SEQUENCE [LARGE SCALE GENOMIC DNA]</scope>
    <source>
        <strain evidence="2 3">CBS 135458</strain>
    </source>
</reference>
<sequence length="157" mass="17552">MEYLEGGSIGRHVHGQRGGPWTFEDFGAQIRAGVERDTQWYADNPGITDGTVDDESIVTVMRERFFNADATREVEQLIAPSDSPESREGPVGSTMAPDDDVVIVANPVLLYRYRIYLLLAVARDKQRRRSPNRMNHGQRGDSSNAHHTATIVDNFHG</sequence>
<dbReference type="GeneID" id="92087363"/>
<keyword evidence="3" id="KW-1185">Reference proteome</keyword>
<proteinExistence type="predicted"/>
<dbReference type="Proteomes" id="UP001480595">
    <property type="component" value="Unassembled WGS sequence"/>
</dbReference>
<evidence type="ECO:0000313" key="3">
    <source>
        <dbReference type="Proteomes" id="UP001480595"/>
    </source>
</evidence>
<accession>A0ABR1WA94</accession>
<feature type="region of interest" description="Disordered" evidence="1">
    <location>
        <begin position="78"/>
        <end position="97"/>
    </location>
</feature>
<dbReference type="EMBL" id="JAQQWL010000003">
    <property type="protein sequence ID" value="KAK8079084.1"/>
    <property type="molecule type" value="Genomic_DNA"/>
</dbReference>
<dbReference type="RefSeq" id="XP_066720155.1">
    <property type="nucleotide sequence ID" value="XM_066854300.1"/>
</dbReference>
<feature type="region of interest" description="Disordered" evidence="1">
    <location>
        <begin position="127"/>
        <end position="157"/>
    </location>
</feature>
<gene>
    <name evidence="2" type="ORF">PG994_002891</name>
</gene>